<dbReference type="Proteomes" id="UP000636709">
    <property type="component" value="Unassembled WGS sequence"/>
</dbReference>
<accession>A0A835FG96</accession>
<dbReference type="GO" id="GO:0016926">
    <property type="term" value="P:protein desumoylation"/>
    <property type="evidence" value="ECO:0007669"/>
    <property type="project" value="UniProtKB-ARBA"/>
</dbReference>
<dbReference type="Gene3D" id="3.30.310.130">
    <property type="entry name" value="Ubiquitin-related"/>
    <property type="match status" value="1"/>
</dbReference>
<dbReference type="PANTHER" id="PTHR46915:SF14">
    <property type="entry name" value="UBIQUITIN-LIKE-SPECIFIC PROTEASE 1D"/>
    <property type="match status" value="1"/>
</dbReference>
<evidence type="ECO:0000256" key="2">
    <source>
        <dbReference type="ARBA" id="ARBA00022670"/>
    </source>
</evidence>
<sequence>MDPEAVELAYSDMKCLEPEEYLKSPVINFYLEYLKKSRPRRDLYMFNTYFYSKLENALSTLGNRDSQFSKLRRWCRNVDIFTKSYLILPINETMHWSLIIVCMPTKGADSGPMMLHLDSLGLHNSQNIFDIVASYLGEEWRNLRKDSSYDIPFSRTIWKRLSRNIKGEKIEVPRQQNEYDCGIFMLYYIDKFIQQAPERLTKESLGMFGRKWFNHEEASQLREGIRTRLFDLFQSAKEDDGPSEPEWQSF</sequence>
<organism evidence="6 7">
    <name type="scientific">Digitaria exilis</name>
    <dbReference type="NCBI Taxonomy" id="1010633"/>
    <lineage>
        <taxon>Eukaryota</taxon>
        <taxon>Viridiplantae</taxon>
        <taxon>Streptophyta</taxon>
        <taxon>Embryophyta</taxon>
        <taxon>Tracheophyta</taxon>
        <taxon>Spermatophyta</taxon>
        <taxon>Magnoliopsida</taxon>
        <taxon>Liliopsida</taxon>
        <taxon>Poales</taxon>
        <taxon>Poaceae</taxon>
        <taxon>PACMAD clade</taxon>
        <taxon>Panicoideae</taxon>
        <taxon>Panicodae</taxon>
        <taxon>Paniceae</taxon>
        <taxon>Anthephorinae</taxon>
        <taxon>Digitaria</taxon>
    </lineage>
</organism>
<dbReference type="InterPro" id="IPR003653">
    <property type="entry name" value="Peptidase_C48_C"/>
</dbReference>
<comment type="similarity">
    <text evidence="1">Belongs to the peptidase C48 family.</text>
</comment>
<proteinExistence type="inferred from homology"/>
<keyword evidence="3" id="KW-0378">Hydrolase</keyword>
<dbReference type="PANTHER" id="PTHR46915">
    <property type="entry name" value="UBIQUITIN-LIKE PROTEASE 4-RELATED"/>
    <property type="match status" value="1"/>
</dbReference>
<keyword evidence="4" id="KW-0788">Thiol protease</keyword>
<dbReference type="PROSITE" id="PS50600">
    <property type="entry name" value="ULP_PROTEASE"/>
    <property type="match status" value="1"/>
</dbReference>
<evidence type="ECO:0000256" key="3">
    <source>
        <dbReference type="ARBA" id="ARBA00022801"/>
    </source>
</evidence>
<reference evidence="6" key="1">
    <citation type="submission" date="2020-07" db="EMBL/GenBank/DDBJ databases">
        <title>Genome sequence and genetic diversity analysis of an under-domesticated orphan crop, white fonio (Digitaria exilis).</title>
        <authorList>
            <person name="Bennetzen J.L."/>
            <person name="Chen S."/>
            <person name="Ma X."/>
            <person name="Wang X."/>
            <person name="Yssel A.E.J."/>
            <person name="Chaluvadi S.R."/>
            <person name="Johnson M."/>
            <person name="Gangashetty P."/>
            <person name="Hamidou F."/>
            <person name="Sanogo M.D."/>
            <person name="Zwaenepoel A."/>
            <person name="Wallace J."/>
            <person name="Van De Peer Y."/>
            <person name="Van Deynze A."/>
        </authorList>
    </citation>
    <scope>NUCLEOTIDE SEQUENCE</scope>
    <source>
        <tissue evidence="6">Leaves</tissue>
    </source>
</reference>
<feature type="domain" description="Ubiquitin-like protease family profile" evidence="5">
    <location>
        <begin position="6"/>
        <end position="192"/>
    </location>
</feature>
<keyword evidence="7" id="KW-1185">Reference proteome</keyword>
<dbReference type="GO" id="GO:0006508">
    <property type="term" value="P:proteolysis"/>
    <property type="evidence" value="ECO:0007669"/>
    <property type="project" value="UniProtKB-KW"/>
</dbReference>
<dbReference type="OrthoDB" id="442460at2759"/>
<name>A0A835FG96_9POAL</name>
<comment type="caution">
    <text evidence="6">The sequence shown here is derived from an EMBL/GenBank/DDBJ whole genome shotgun (WGS) entry which is preliminary data.</text>
</comment>
<evidence type="ECO:0000313" key="6">
    <source>
        <dbReference type="EMBL" id="KAF8751384.1"/>
    </source>
</evidence>
<dbReference type="Gene3D" id="1.10.418.20">
    <property type="match status" value="1"/>
</dbReference>
<gene>
    <name evidence="6" type="ORF">HU200_012055</name>
</gene>
<dbReference type="SUPFAM" id="SSF54001">
    <property type="entry name" value="Cysteine proteinases"/>
    <property type="match status" value="1"/>
</dbReference>
<keyword evidence="2" id="KW-0645">Protease</keyword>
<dbReference type="GO" id="GO:0008234">
    <property type="term" value="F:cysteine-type peptidase activity"/>
    <property type="evidence" value="ECO:0007669"/>
    <property type="project" value="UniProtKB-KW"/>
</dbReference>
<dbReference type="Pfam" id="PF02902">
    <property type="entry name" value="Peptidase_C48"/>
    <property type="match status" value="1"/>
</dbReference>
<evidence type="ECO:0000256" key="1">
    <source>
        <dbReference type="ARBA" id="ARBA00005234"/>
    </source>
</evidence>
<evidence type="ECO:0000313" key="7">
    <source>
        <dbReference type="Proteomes" id="UP000636709"/>
    </source>
</evidence>
<dbReference type="AlphaFoldDB" id="A0A835FG96"/>
<dbReference type="EMBL" id="JACEFO010000967">
    <property type="protein sequence ID" value="KAF8751384.1"/>
    <property type="molecule type" value="Genomic_DNA"/>
</dbReference>
<dbReference type="InterPro" id="IPR038765">
    <property type="entry name" value="Papain-like_cys_pep_sf"/>
</dbReference>
<evidence type="ECO:0000256" key="4">
    <source>
        <dbReference type="ARBA" id="ARBA00022807"/>
    </source>
</evidence>
<protein>
    <recommendedName>
        <fullName evidence="5">Ubiquitin-like protease family profile domain-containing protein</fullName>
    </recommendedName>
</protein>
<evidence type="ECO:0000259" key="5">
    <source>
        <dbReference type="PROSITE" id="PS50600"/>
    </source>
</evidence>